<evidence type="ECO:0000256" key="4">
    <source>
        <dbReference type="ARBA" id="ARBA00022737"/>
    </source>
</evidence>
<organism evidence="7">
    <name type="scientific">Wuchereria bancrofti</name>
    <dbReference type="NCBI Taxonomy" id="6293"/>
    <lineage>
        <taxon>Eukaryota</taxon>
        <taxon>Metazoa</taxon>
        <taxon>Ecdysozoa</taxon>
        <taxon>Nematoda</taxon>
        <taxon>Chromadorea</taxon>
        <taxon>Rhabditida</taxon>
        <taxon>Spirurina</taxon>
        <taxon>Spiruromorpha</taxon>
        <taxon>Filarioidea</taxon>
        <taxon>Onchocercidae</taxon>
        <taxon>Wuchereria</taxon>
    </lineage>
</organism>
<dbReference type="PROSITE" id="PS50097">
    <property type="entry name" value="BTB"/>
    <property type="match status" value="1"/>
</dbReference>
<dbReference type="WBParaSite" id="maker-PairedContig_5832-snap-gene-0.30-mRNA-1">
    <property type="protein sequence ID" value="maker-PairedContig_5832-snap-gene-0.30-mRNA-1"/>
    <property type="gene ID" value="maker-PairedContig_5832-snap-gene-0.30"/>
</dbReference>
<dbReference type="CDD" id="cd18363">
    <property type="entry name" value="BTB_POZ_KCTD3-like"/>
    <property type="match status" value="1"/>
</dbReference>
<name>A0A1I8EWU4_WUCBA</name>
<dbReference type="InterPro" id="IPR001680">
    <property type="entry name" value="WD40_rpt"/>
</dbReference>
<keyword evidence="3" id="KW-0853">WD repeat</keyword>
<dbReference type="PANTHER" id="PTHR15859">
    <property type="entry name" value="SETA BINDING PROTEIN 1"/>
    <property type="match status" value="1"/>
</dbReference>
<feature type="domain" description="BTB" evidence="6">
    <location>
        <begin position="55"/>
        <end position="124"/>
    </location>
</feature>
<dbReference type="SMART" id="SM00225">
    <property type="entry name" value="BTB"/>
    <property type="match status" value="1"/>
</dbReference>
<dbReference type="AlphaFoldDB" id="A0A1I8EWU4"/>
<sequence length="892" mass="98230">LDLCVYFIIKISEKLVNSFEEQSATVLKVSISGVIGRASKNKLTEAVTQFLMTEQIVNLNVGGHRFATSRQTLTWIPDTFFTSLLSGRIPTVHDETNAIFIDRDPEMFRIILNYLRTKQIDLSGVSLVNLKHEAQYYGLGPLVKRLTLCEELDECACGDVLFNAYLPPPALPLNEGYSSPSPSFTRNNQKSSNSPGPHDAVSVPIPSQSRNLTEHTAMPAVEVVLNGSAFKASQQPRLLPSMEAKFQVPHAVEILVDKTVKGYPSLPTKQPSESHASFASEVSTEKSEAANLSVESSSNTSRNTSQNFASHLPISTHSVCSNLFKSYSSLMKKSSSELTRQLKGELSLLMRYSARVSDHLSEPLRVRVIRAHYNAVAVGYANFVCCYRMKESLGWQQLYISPRMDAVVRHVALYAKFGEKMLAVSLTNNSIHLWNISEGDANFGTKIGSISRNFCTGTFTLLVAVDKLFFIGSQLVALSKIGKVGIWHSMTHNWQVQGKSVNVFMLLLKIRKSFENHSASFIVDVVAISCYDTAGSFLLLGCTNGSIYYIDMQKFPLRMKDNDLLITELYRDPNADIITAISVYLTPKTKSEFSLYNLTNFSDLRGNWIEIAYGTSSGSVRVIVQHPETVGHGPQLFQTYTVHTSPVTRVALTTNHLISVCSEYNHVRSWGVTRFRGMISTQPGSTSLASFKVLTLDNSDDILDADGNDPGPFGDQDGEQVFVQRVVPGTNQVFVRLASNGDRLCTIRTVGDSVITAFLVHECEGSRVNSRPRRFLFTGTSNGSIQMWDLTTALDQYHASLSFPNLSLSNQTSAADKTAGTVSSTTTASINANAILFAGRASGTIRQGPTPDELLRLIDDYEICCASLSTTPSNTPHASSVHLSELDCQRHY</sequence>
<reference evidence="7" key="1">
    <citation type="submission" date="2016-11" db="UniProtKB">
        <authorList>
            <consortium name="WormBaseParasite"/>
        </authorList>
    </citation>
    <scope>IDENTIFICATION</scope>
    <source>
        <strain evidence="7">pt0022</strain>
    </source>
</reference>
<dbReference type="InterPro" id="IPR015943">
    <property type="entry name" value="WD40/YVTN_repeat-like_dom_sf"/>
</dbReference>
<dbReference type="Gene3D" id="2.130.10.10">
    <property type="entry name" value="YVTN repeat-like/Quinoprotein amine dehydrogenase"/>
    <property type="match status" value="1"/>
</dbReference>
<dbReference type="InterPro" id="IPR003131">
    <property type="entry name" value="T1-type_BTB"/>
</dbReference>
<dbReference type="SMART" id="SM00320">
    <property type="entry name" value="WD40"/>
    <property type="match status" value="4"/>
</dbReference>
<dbReference type="InterPro" id="IPR000210">
    <property type="entry name" value="BTB/POZ_dom"/>
</dbReference>
<feature type="region of interest" description="Disordered" evidence="5">
    <location>
        <begin position="176"/>
        <end position="205"/>
    </location>
</feature>
<feature type="compositionally biased region" description="Polar residues" evidence="5">
    <location>
        <begin position="176"/>
        <end position="195"/>
    </location>
</feature>
<proteinExistence type="inferred from homology"/>
<dbReference type="FunFam" id="3.30.710.10:FF:000038">
    <property type="entry name" value="BTB/POZ domain-containing protein KCTD3 isoform X1"/>
    <property type="match status" value="1"/>
</dbReference>
<accession>A0A1I8EWU4</accession>
<dbReference type="InterPro" id="IPR036322">
    <property type="entry name" value="WD40_repeat_dom_sf"/>
</dbReference>
<evidence type="ECO:0000256" key="2">
    <source>
        <dbReference type="ARBA" id="ARBA00022553"/>
    </source>
</evidence>
<keyword evidence="4" id="KW-0677">Repeat</keyword>
<evidence type="ECO:0000256" key="1">
    <source>
        <dbReference type="ARBA" id="ARBA00009572"/>
    </source>
</evidence>
<dbReference type="InterPro" id="IPR011333">
    <property type="entry name" value="SKP1/BTB/POZ_sf"/>
</dbReference>
<dbReference type="STRING" id="6293.A0A1I8EWU4"/>
<dbReference type="Pfam" id="PF02214">
    <property type="entry name" value="BTB_2"/>
    <property type="match status" value="1"/>
</dbReference>
<dbReference type="Gene3D" id="3.30.710.10">
    <property type="entry name" value="Potassium Channel Kv1.1, Chain A"/>
    <property type="match status" value="1"/>
</dbReference>
<evidence type="ECO:0000313" key="7">
    <source>
        <dbReference type="WBParaSite" id="maker-PairedContig_5832-snap-gene-0.30-mRNA-1"/>
    </source>
</evidence>
<evidence type="ECO:0000256" key="3">
    <source>
        <dbReference type="ARBA" id="ARBA00022574"/>
    </source>
</evidence>
<dbReference type="PANTHER" id="PTHR15859:SF1">
    <property type="entry name" value="BTB DOMAIN-CONTAINING PROTEIN"/>
    <property type="match status" value="1"/>
</dbReference>
<dbReference type="SUPFAM" id="SSF54695">
    <property type="entry name" value="POZ domain"/>
    <property type="match status" value="1"/>
</dbReference>
<evidence type="ECO:0000259" key="6">
    <source>
        <dbReference type="PROSITE" id="PS50097"/>
    </source>
</evidence>
<protein>
    <submittedName>
        <fullName evidence="7">BTB domain-containing protein</fullName>
    </submittedName>
</protein>
<dbReference type="SUPFAM" id="SSF50978">
    <property type="entry name" value="WD40 repeat-like"/>
    <property type="match status" value="1"/>
</dbReference>
<dbReference type="GO" id="GO:0051260">
    <property type="term" value="P:protein homooligomerization"/>
    <property type="evidence" value="ECO:0007669"/>
    <property type="project" value="InterPro"/>
</dbReference>
<comment type="similarity">
    <text evidence="1">Belongs to the KCTD3 family.</text>
</comment>
<evidence type="ECO:0000256" key="5">
    <source>
        <dbReference type="SAM" id="MobiDB-lite"/>
    </source>
</evidence>
<dbReference type="InterPro" id="IPR047876">
    <property type="entry name" value="SHKBP1/KCTD3"/>
</dbReference>
<keyword evidence="2" id="KW-0597">Phosphoprotein</keyword>